<sequence length="152" mass="16180">MKMRYRGITLLEIIAALGILAFAATMIGSVFSNFSDSGKLIEAHSGIIGMLRDAKSRTLASELSSNYGVHFQSDRVVLFRGDAYNAGDSSNEDYVLSDRVEINAIALTGGASDIIFTRLQGTTTASGTVTVRSINNLSKTRTITVLPSGGIQ</sequence>
<accession>A0A0G1H5S6</accession>
<name>A0A0G1H5S6_9BACT</name>
<dbReference type="Proteomes" id="UP000034736">
    <property type="component" value="Unassembled WGS sequence"/>
</dbReference>
<protein>
    <recommendedName>
        <fullName evidence="3">Prepilin-type N-terminal cleavage/methylation domain-containing protein</fullName>
    </recommendedName>
</protein>
<evidence type="ECO:0000313" key="1">
    <source>
        <dbReference type="EMBL" id="KKT42130.1"/>
    </source>
</evidence>
<organism evidence="1 2">
    <name type="scientific">Candidatus Giovannonibacteria bacterium GW2011_GWA2_44_13b</name>
    <dbReference type="NCBI Taxonomy" id="1618647"/>
    <lineage>
        <taxon>Bacteria</taxon>
        <taxon>Candidatus Giovannoniibacteriota</taxon>
    </lineage>
</organism>
<proteinExistence type="predicted"/>
<dbReference type="PROSITE" id="PS00409">
    <property type="entry name" value="PROKAR_NTER_METHYL"/>
    <property type="match status" value="1"/>
</dbReference>
<dbReference type="InterPro" id="IPR012902">
    <property type="entry name" value="N_methyl_site"/>
</dbReference>
<evidence type="ECO:0008006" key="3">
    <source>
        <dbReference type="Google" id="ProtNLM"/>
    </source>
</evidence>
<evidence type="ECO:0000313" key="2">
    <source>
        <dbReference type="Proteomes" id="UP000034736"/>
    </source>
</evidence>
<gene>
    <name evidence="1" type="ORF">UW30_C0002G0041</name>
</gene>
<comment type="caution">
    <text evidence="1">The sequence shown here is derived from an EMBL/GenBank/DDBJ whole genome shotgun (WGS) entry which is preliminary data.</text>
</comment>
<dbReference type="AlphaFoldDB" id="A0A0G1H5S6"/>
<dbReference type="EMBL" id="LCHU01000002">
    <property type="protein sequence ID" value="KKT42130.1"/>
    <property type="molecule type" value="Genomic_DNA"/>
</dbReference>
<reference evidence="1 2" key="1">
    <citation type="journal article" date="2015" name="Nature">
        <title>rRNA introns, odd ribosomes, and small enigmatic genomes across a large radiation of phyla.</title>
        <authorList>
            <person name="Brown C.T."/>
            <person name="Hug L.A."/>
            <person name="Thomas B.C."/>
            <person name="Sharon I."/>
            <person name="Castelle C.J."/>
            <person name="Singh A."/>
            <person name="Wilkins M.J."/>
            <person name="Williams K.H."/>
            <person name="Banfield J.F."/>
        </authorList>
    </citation>
    <scope>NUCLEOTIDE SEQUENCE [LARGE SCALE GENOMIC DNA]</scope>
</reference>
<dbReference type="STRING" id="1618647.UW30_C0002G0041"/>